<reference evidence="2 3" key="1">
    <citation type="submission" date="2020-10" db="EMBL/GenBank/DDBJ databases">
        <title>Olsenella immobilis sp.nov., isolated from the mud in a fermentation cellar used for the production of Chinese strong-flavoured liquor.</title>
        <authorList>
            <person name="Lu L."/>
        </authorList>
    </citation>
    <scope>NUCLEOTIDE SEQUENCE [LARGE SCALE GENOMIC DNA]</scope>
    <source>
        <strain evidence="2 3">LZLJ-2</strain>
    </source>
</reference>
<dbReference type="RefSeq" id="WP_194371259.1">
    <property type="nucleotide sequence ID" value="NZ_CP063767.1"/>
</dbReference>
<dbReference type="InterPro" id="IPR003509">
    <property type="entry name" value="UPF0102_YraN-like"/>
</dbReference>
<gene>
    <name evidence="2" type="ORF">INP52_09610</name>
</gene>
<dbReference type="PANTHER" id="PTHR34039:SF1">
    <property type="entry name" value="UPF0102 PROTEIN YRAN"/>
    <property type="match status" value="1"/>
</dbReference>
<dbReference type="PANTHER" id="PTHR34039">
    <property type="entry name" value="UPF0102 PROTEIN YRAN"/>
    <property type="match status" value="1"/>
</dbReference>
<dbReference type="AlphaFoldDB" id="A0A7S7M8B7"/>
<name>A0A7S7M8B7_9ACTN</name>
<comment type="similarity">
    <text evidence="1">Belongs to the UPF0102 family.</text>
</comment>
<dbReference type="Pfam" id="PF02021">
    <property type="entry name" value="UPF0102"/>
    <property type="match status" value="1"/>
</dbReference>
<evidence type="ECO:0000256" key="1">
    <source>
        <dbReference type="ARBA" id="ARBA00006738"/>
    </source>
</evidence>
<dbReference type="GO" id="GO:0003676">
    <property type="term" value="F:nucleic acid binding"/>
    <property type="evidence" value="ECO:0007669"/>
    <property type="project" value="InterPro"/>
</dbReference>
<dbReference type="SUPFAM" id="SSF52980">
    <property type="entry name" value="Restriction endonuclease-like"/>
    <property type="match status" value="1"/>
</dbReference>
<dbReference type="Proteomes" id="UP000593735">
    <property type="component" value="Chromosome"/>
</dbReference>
<dbReference type="Gene3D" id="3.40.1350.10">
    <property type="match status" value="1"/>
</dbReference>
<dbReference type="InterPro" id="IPR011335">
    <property type="entry name" value="Restrct_endonuc-II-like"/>
</dbReference>
<accession>A0A7S7M8B7</accession>
<keyword evidence="3" id="KW-1185">Reference proteome</keyword>
<dbReference type="KEGG" id="tio:INP52_09610"/>
<evidence type="ECO:0000313" key="2">
    <source>
        <dbReference type="EMBL" id="QOY60621.1"/>
    </source>
</evidence>
<organism evidence="2 3">
    <name type="scientific">Thermophilibacter immobilis</name>
    <dbReference type="NCBI Taxonomy" id="2779519"/>
    <lineage>
        <taxon>Bacteria</taxon>
        <taxon>Bacillati</taxon>
        <taxon>Actinomycetota</taxon>
        <taxon>Coriobacteriia</taxon>
        <taxon>Coriobacteriales</taxon>
        <taxon>Atopobiaceae</taxon>
        <taxon>Thermophilibacter</taxon>
    </lineage>
</organism>
<dbReference type="EMBL" id="CP063767">
    <property type="protein sequence ID" value="QOY60621.1"/>
    <property type="molecule type" value="Genomic_DNA"/>
</dbReference>
<sequence length="101" mass="11260">MLALERDWRCAVGEVDVVAEDEGTPVLVLVKTARRLGEGSDLMPELAIDKAEQARCRRLALLWLAVHPEAEGVRVDVIALNIVGERCARLRHLIGAYSWEE</sequence>
<protein>
    <submittedName>
        <fullName evidence="2">YraN family protein</fullName>
    </submittedName>
</protein>
<proteinExistence type="inferred from homology"/>
<dbReference type="InterPro" id="IPR011856">
    <property type="entry name" value="tRNA_endonuc-like_dom_sf"/>
</dbReference>
<evidence type="ECO:0000313" key="3">
    <source>
        <dbReference type="Proteomes" id="UP000593735"/>
    </source>
</evidence>